<dbReference type="GO" id="GO:0005654">
    <property type="term" value="C:nucleoplasm"/>
    <property type="evidence" value="ECO:0007669"/>
    <property type="project" value="TreeGrafter"/>
</dbReference>
<reference evidence="2" key="3">
    <citation type="submission" date="2025-09" db="UniProtKB">
        <authorList>
            <consortium name="Ensembl"/>
        </authorList>
    </citation>
    <scope>IDENTIFICATION</scope>
</reference>
<dbReference type="STRING" id="64144.ENSATEP00000004013"/>
<evidence type="ECO:0000313" key="3">
    <source>
        <dbReference type="Proteomes" id="UP000265040"/>
    </source>
</evidence>
<feature type="compositionally biased region" description="Low complexity" evidence="1">
    <location>
        <begin position="257"/>
        <end position="268"/>
    </location>
</feature>
<accession>A0A3Q1HGG8</accession>
<dbReference type="PANTHER" id="PTHR28333">
    <property type="entry name" value="NUCLEAR FRAGILE X MENTAL RETARDATION-INTERACTING PROTEIN 2"/>
    <property type="match status" value="1"/>
</dbReference>
<dbReference type="GeneTree" id="ENSGT00390000009992"/>
<dbReference type="AlphaFoldDB" id="A0A3Q1HGG8"/>
<dbReference type="InParanoid" id="A0A3Q1HGG8"/>
<reference evidence="2" key="1">
    <citation type="submission" date="2021-04" db="EMBL/GenBank/DDBJ databases">
        <authorList>
            <consortium name="Wellcome Sanger Institute Data Sharing"/>
        </authorList>
    </citation>
    <scope>NUCLEOTIDE SEQUENCE [LARGE SCALE GENOMIC DNA]</scope>
</reference>
<feature type="region of interest" description="Disordered" evidence="1">
    <location>
        <begin position="97"/>
        <end position="184"/>
    </location>
</feature>
<dbReference type="Pfam" id="PF15293">
    <property type="entry name" value="NUFIP2"/>
    <property type="match status" value="1"/>
</dbReference>
<dbReference type="Ensembl" id="ENSATET00000004049.3">
    <property type="protein sequence ID" value="ENSATEP00000004013.1"/>
    <property type="gene ID" value="ENSATEG00000002825.3"/>
</dbReference>
<sequence length="359" mass="39367">MSPSKFPAGLLICWDFLSHPHFRVASGWPVKTHSASRRYLNAVNKSYLTVSLQRHIKRKEMHIKTGTWEASNTVCESDSLCDPAVVLVSATNAEPHIRNRRLSPGSGNCGGGGGGGCISGSGQQHRQLSPEAELIGPGHTHGLSFRREKERKSQQHKGRSLRRESQKGVSRVGERPQKLNQKERWVEDSLSLLKPPPAFPVQDSPAKLQPAVSYASKVKAGAGSGGLDEDRPAIGMLLQNQWGLSFISEARPVTEGSSPSPTASALPTQHTDAKQSPDLLTNTVLIIQPPEETPISVATSVSPTTRPEDDESNGKLLLSCRHLVEAFNYHNREWNAICNRQKKDPKRVVWYKGTQEHPA</sequence>
<proteinExistence type="predicted"/>
<name>A0A3Q1HGG8_ANATE</name>
<feature type="compositionally biased region" description="Gly residues" evidence="1">
    <location>
        <begin position="107"/>
        <end position="119"/>
    </location>
</feature>
<feature type="compositionally biased region" description="Basic and acidic residues" evidence="1">
    <location>
        <begin position="161"/>
        <end position="184"/>
    </location>
</feature>
<dbReference type="GO" id="GO:0003723">
    <property type="term" value="F:RNA binding"/>
    <property type="evidence" value="ECO:0007669"/>
    <property type="project" value="InterPro"/>
</dbReference>
<dbReference type="PANTHER" id="PTHR28333:SF1">
    <property type="entry name" value="SI:CH211-214J24.10"/>
    <property type="match status" value="1"/>
</dbReference>
<dbReference type="Proteomes" id="UP000265040">
    <property type="component" value="Chromosome 23"/>
</dbReference>
<dbReference type="OrthoDB" id="8836013at2759"/>
<protein>
    <submittedName>
        <fullName evidence="2">Uncharacterized protein</fullName>
    </submittedName>
</protein>
<dbReference type="InterPro" id="IPR032747">
    <property type="entry name" value="NUFIP2"/>
</dbReference>
<feature type="region of interest" description="Disordered" evidence="1">
    <location>
        <begin position="252"/>
        <end position="274"/>
    </location>
</feature>
<dbReference type="FunCoup" id="A0A3Q1HGG8">
    <property type="interactions" value="80"/>
</dbReference>
<dbReference type="GO" id="GO:0010494">
    <property type="term" value="C:cytoplasmic stress granule"/>
    <property type="evidence" value="ECO:0007669"/>
    <property type="project" value="TreeGrafter"/>
</dbReference>
<organism evidence="2 3">
    <name type="scientific">Anabas testudineus</name>
    <name type="common">Climbing perch</name>
    <name type="synonym">Anthias testudineus</name>
    <dbReference type="NCBI Taxonomy" id="64144"/>
    <lineage>
        <taxon>Eukaryota</taxon>
        <taxon>Metazoa</taxon>
        <taxon>Chordata</taxon>
        <taxon>Craniata</taxon>
        <taxon>Vertebrata</taxon>
        <taxon>Euteleostomi</taxon>
        <taxon>Actinopterygii</taxon>
        <taxon>Neopterygii</taxon>
        <taxon>Teleostei</taxon>
        <taxon>Neoteleostei</taxon>
        <taxon>Acanthomorphata</taxon>
        <taxon>Anabantaria</taxon>
        <taxon>Anabantiformes</taxon>
        <taxon>Anabantoidei</taxon>
        <taxon>Anabantidae</taxon>
        <taxon>Anabas</taxon>
    </lineage>
</organism>
<keyword evidence="3" id="KW-1185">Reference proteome</keyword>
<dbReference type="OMA" id="NYHNREW"/>
<evidence type="ECO:0000256" key="1">
    <source>
        <dbReference type="SAM" id="MobiDB-lite"/>
    </source>
</evidence>
<reference evidence="2" key="2">
    <citation type="submission" date="2025-08" db="UniProtKB">
        <authorList>
            <consortium name="Ensembl"/>
        </authorList>
    </citation>
    <scope>IDENTIFICATION</scope>
</reference>
<evidence type="ECO:0000313" key="2">
    <source>
        <dbReference type="Ensembl" id="ENSATEP00000004013.1"/>
    </source>
</evidence>